<dbReference type="AlphaFoldDB" id="A0A9P7FYG5"/>
<keyword evidence="3" id="KW-0418">Kinase</keyword>
<dbReference type="PANTHER" id="PTHR42909">
    <property type="entry name" value="ZGC:136858"/>
    <property type="match status" value="1"/>
</dbReference>
<keyword evidence="1" id="KW-0808">Transferase</keyword>
<accession>A0A9P7FYG5</accession>
<keyword evidence="6" id="KW-1185">Reference proteome</keyword>
<dbReference type="EMBL" id="JABCKI010005751">
    <property type="protein sequence ID" value="KAG5638658.1"/>
    <property type="molecule type" value="Genomic_DNA"/>
</dbReference>
<evidence type="ECO:0000256" key="3">
    <source>
        <dbReference type="ARBA" id="ARBA00022777"/>
    </source>
</evidence>
<dbReference type="Gene3D" id="3.40.1190.20">
    <property type="match status" value="1"/>
</dbReference>
<dbReference type="Proteomes" id="UP000717328">
    <property type="component" value="Unassembled WGS sequence"/>
</dbReference>
<dbReference type="PROSITE" id="PS00584">
    <property type="entry name" value="PFKB_KINASES_2"/>
    <property type="match status" value="1"/>
</dbReference>
<dbReference type="GO" id="GO:0005737">
    <property type="term" value="C:cytoplasm"/>
    <property type="evidence" value="ECO:0007669"/>
    <property type="project" value="TreeGrafter"/>
</dbReference>
<keyword evidence="2" id="KW-0479">Metal-binding</keyword>
<evidence type="ECO:0000256" key="2">
    <source>
        <dbReference type="ARBA" id="ARBA00022723"/>
    </source>
</evidence>
<feature type="domain" description="Carbohydrate kinase PfkB" evidence="4">
    <location>
        <begin position="259"/>
        <end position="323"/>
    </location>
</feature>
<proteinExistence type="predicted"/>
<name>A0A9P7FYG5_9AGAR</name>
<dbReference type="SUPFAM" id="SSF53613">
    <property type="entry name" value="Ribokinase-like"/>
    <property type="match status" value="1"/>
</dbReference>
<evidence type="ECO:0000256" key="1">
    <source>
        <dbReference type="ARBA" id="ARBA00022679"/>
    </source>
</evidence>
<organism evidence="5 6">
    <name type="scientific">Sphagnurus paluster</name>
    <dbReference type="NCBI Taxonomy" id="117069"/>
    <lineage>
        <taxon>Eukaryota</taxon>
        <taxon>Fungi</taxon>
        <taxon>Dikarya</taxon>
        <taxon>Basidiomycota</taxon>
        <taxon>Agaricomycotina</taxon>
        <taxon>Agaricomycetes</taxon>
        <taxon>Agaricomycetidae</taxon>
        <taxon>Agaricales</taxon>
        <taxon>Tricholomatineae</taxon>
        <taxon>Lyophyllaceae</taxon>
        <taxon>Sphagnurus</taxon>
    </lineage>
</organism>
<feature type="domain" description="Carbohydrate kinase PfkB" evidence="4">
    <location>
        <begin position="2"/>
        <end position="73"/>
    </location>
</feature>
<protein>
    <recommendedName>
        <fullName evidence="4">Carbohydrate kinase PfkB domain-containing protein</fullName>
    </recommendedName>
</protein>
<dbReference type="GO" id="GO:0046872">
    <property type="term" value="F:metal ion binding"/>
    <property type="evidence" value="ECO:0007669"/>
    <property type="project" value="UniProtKB-KW"/>
</dbReference>
<dbReference type="InterPro" id="IPR029056">
    <property type="entry name" value="Ribokinase-like"/>
</dbReference>
<dbReference type="Pfam" id="PF00294">
    <property type="entry name" value="PfkB"/>
    <property type="match status" value="2"/>
</dbReference>
<evidence type="ECO:0000313" key="6">
    <source>
        <dbReference type="Proteomes" id="UP000717328"/>
    </source>
</evidence>
<dbReference type="GO" id="GO:0016301">
    <property type="term" value="F:kinase activity"/>
    <property type="evidence" value="ECO:0007669"/>
    <property type="project" value="UniProtKB-KW"/>
</dbReference>
<dbReference type="OrthoDB" id="198885at2759"/>
<dbReference type="InterPro" id="IPR011611">
    <property type="entry name" value="PfkB_dom"/>
</dbReference>
<reference evidence="5" key="1">
    <citation type="submission" date="2021-02" db="EMBL/GenBank/DDBJ databases">
        <authorList>
            <person name="Nieuwenhuis M."/>
            <person name="Van De Peppel L.J.J."/>
        </authorList>
    </citation>
    <scope>NUCLEOTIDE SEQUENCE</scope>
    <source>
        <strain evidence="5">D49</strain>
    </source>
</reference>
<reference evidence="5" key="2">
    <citation type="submission" date="2021-10" db="EMBL/GenBank/DDBJ databases">
        <title>Phylogenomics reveals ancestral predisposition of the termite-cultivated fungus Termitomyces towards a domesticated lifestyle.</title>
        <authorList>
            <person name="Auxier B."/>
            <person name="Grum-Grzhimaylo A."/>
            <person name="Cardenas M.E."/>
            <person name="Lodge J.D."/>
            <person name="Laessoe T."/>
            <person name="Pedersen O."/>
            <person name="Smith M.E."/>
            <person name="Kuyper T.W."/>
            <person name="Franco-Molano E.A."/>
            <person name="Baroni T.J."/>
            <person name="Aanen D.K."/>
        </authorList>
    </citation>
    <scope>NUCLEOTIDE SEQUENCE</scope>
    <source>
        <strain evidence="5">D49</strain>
    </source>
</reference>
<evidence type="ECO:0000313" key="5">
    <source>
        <dbReference type="EMBL" id="KAG5638658.1"/>
    </source>
</evidence>
<dbReference type="PANTHER" id="PTHR42909:SF1">
    <property type="entry name" value="CARBOHYDRATE KINASE PFKB DOMAIN-CONTAINING PROTEIN"/>
    <property type="match status" value="1"/>
</dbReference>
<comment type="caution">
    <text evidence="5">The sequence shown here is derived from an EMBL/GenBank/DDBJ whole genome shotgun (WGS) entry which is preliminary data.</text>
</comment>
<sequence>MSLGGVARNVAEASHRVISCHASQLSSLLVAPIGDDAFGRLLYEETAQLGMRVDGLVKTQKRTAVCNMVLDSHGGLVGGVADMDITAAMEGPNVAEPTSVIKSTRIIPAVAASLNVTTTKLAPISFCSPNSLELAQLFHSAEALDLTSHPAWWRVMDSLSLGSAFRSDLEQLARRKVCDADSSKGTLSFLIEEGVAQMAVKLLPFFQHLTVKCGEQGVVVVMRLSGTEAARSLWAGGRSDTSQRSIIAHGHSNDVVILQHFPPHPVDEVINVTGAGDSFVGALLANLLQYPDTFLNPERLRNTMFSAQNAAILSLQSPYAVSPLLSGVQ</sequence>
<dbReference type="GO" id="GO:0016798">
    <property type="term" value="F:hydrolase activity, acting on glycosyl bonds"/>
    <property type="evidence" value="ECO:0007669"/>
    <property type="project" value="TreeGrafter"/>
</dbReference>
<evidence type="ECO:0000259" key="4">
    <source>
        <dbReference type="Pfam" id="PF00294"/>
    </source>
</evidence>
<dbReference type="InterPro" id="IPR002173">
    <property type="entry name" value="Carboh/pur_kinase_PfkB_CS"/>
</dbReference>
<gene>
    <name evidence="5" type="ORF">H0H81_011210</name>
</gene>
<dbReference type="GO" id="GO:0004730">
    <property type="term" value="F:pseudouridylate synthase activity"/>
    <property type="evidence" value="ECO:0007669"/>
    <property type="project" value="TreeGrafter"/>
</dbReference>